<proteinExistence type="predicted"/>
<dbReference type="EMBL" id="MN739301">
    <property type="protein sequence ID" value="QHS97645.1"/>
    <property type="molecule type" value="Genomic_DNA"/>
</dbReference>
<name>A0A6C0BZ09_9ZZZZ</name>
<sequence length="164" mass="17732">MELANEMKPPALHATVTSCQPISYNVYETLDKRSLPTVSQSSGEPHYGTITTDVNAGLRLPQARPMNIETFNSGCVNPHGCVSNIAEGFACPGPLKQPSSAISNLYDVLQAPYAPHNFEMKPPPPYVVGIKETSLNSVVGWRANKDGKQEWQTHAATQPCGILV</sequence>
<accession>A0A6C0BZ09</accession>
<protein>
    <submittedName>
        <fullName evidence="1">Uncharacterized protein</fullName>
    </submittedName>
</protein>
<dbReference type="AlphaFoldDB" id="A0A6C0BZ09"/>
<organism evidence="1">
    <name type="scientific">viral metagenome</name>
    <dbReference type="NCBI Taxonomy" id="1070528"/>
    <lineage>
        <taxon>unclassified sequences</taxon>
        <taxon>metagenomes</taxon>
        <taxon>organismal metagenomes</taxon>
    </lineage>
</organism>
<reference evidence="1" key="1">
    <citation type="journal article" date="2020" name="Nature">
        <title>Giant virus diversity and host interactions through global metagenomics.</title>
        <authorList>
            <person name="Schulz F."/>
            <person name="Roux S."/>
            <person name="Paez-Espino D."/>
            <person name="Jungbluth S."/>
            <person name="Walsh D.A."/>
            <person name="Denef V.J."/>
            <person name="McMahon K.D."/>
            <person name="Konstantinidis K.T."/>
            <person name="Eloe-Fadrosh E.A."/>
            <person name="Kyrpides N.C."/>
            <person name="Woyke T."/>
        </authorList>
    </citation>
    <scope>NUCLEOTIDE SEQUENCE</scope>
    <source>
        <strain evidence="1">GVMAG-M-3300020182-33</strain>
    </source>
</reference>
<evidence type="ECO:0000313" key="1">
    <source>
        <dbReference type="EMBL" id="QHS97645.1"/>
    </source>
</evidence>